<evidence type="ECO:0000313" key="3">
    <source>
        <dbReference type="Proteomes" id="UP000784294"/>
    </source>
</evidence>
<feature type="compositionally biased region" description="Basic and acidic residues" evidence="1">
    <location>
        <begin position="126"/>
        <end position="137"/>
    </location>
</feature>
<name>A0A448X0K0_9PLAT</name>
<feature type="region of interest" description="Disordered" evidence="1">
    <location>
        <begin position="1"/>
        <end position="51"/>
    </location>
</feature>
<protein>
    <submittedName>
        <fullName evidence="2">Uncharacterized protein</fullName>
    </submittedName>
</protein>
<feature type="compositionally biased region" description="Gly residues" evidence="1">
    <location>
        <begin position="151"/>
        <end position="163"/>
    </location>
</feature>
<reference evidence="2" key="1">
    <citation type="submission" date="2018-11" db="EMBL/GenBank/DDBJ databases">
        <authorList>
            <consortium name="Pathogen Informatics"/>
        </authorList>
    </citation>
    <scope>NUCLEOTIDE SEQUENCE</scope>
</reference>
<feature type="compositionally biased region" description="Low complexity" evidence="1">
    <location>
        <begin position="197"/>
        <end position="215"/>
    </location>
</feature>
<proteinExistence type="predicted"/>
<sequence length="239" mass="26398">QPASQPAEASRRPKFSSEDSFGTESLRRSRRHQPTIEEHNETPKSVSNLQSPQLALRLSPKLLFPHIAYTTPDRLMHTMRVQQQLLAAKLSLLALETASEKVSRHSIVSDAARLPTSSAERVQVGESRRTKSEDRILTNEPAGVRFMTSTGLGGREAIGGSGGTNNKVDSENKETQTPRRVVPSKDDQQDSLREARTTAASDLSLTTGSSSQSVSIRKSDWVLRRRADGTRYITRRSHG</sequence>
<feature type="non-terminal residue" evidence="2">
    <location>
        <position position="1"/>
    </location>
</feature>
<feature type="compositionally biased region" description="Basic and acidic residues" evidence="1">
    <location>
        <begin position="168"/>
        <end position="196"/>
    </location>
</feature>
<organism evidence="2 3">
    <name type="scientific">Protopolystoma xenopodis</name>
    <dbReference type="NCBI Taxonomy" id="117903"/>
    <lineage>
        <taxon>Eukaryota</taxon>
        <taxon>Metazoa</taxon>
        <taxon>Spiralia</taxon>
        <taxon>Lophotrochozoa</taxon>
        <taxon>Platyhelminthes</taxon>
        <taxon>Monogenea</taxon>
        <taxon>Polyopisthocotylea</taxon>
        <taxon>Polystomatidea</taxon>
        <taxon>Polystomatidae</taxon>
        <taxon>Protopolystoma</taxon>
    </lineage>
</organism>
<gene>
    <name evidence="2" type="ORF">PXEA_LOCUS18352</name>
</gene>
<evidence type="ECO:0000313" key="2">
    <source>
        <dbReference type="EMBL" id="VEL24912.1"/>
    </source>
</evidence>
<keyword evidence="3" id="KW-1185">Reference proteome</keyword>
<dbReference type="AlphaFoldDB" id="A0A448X0K0"/>
<dbReference type="EMBL" id="CAAALY010070519">
    <property type="protein sequence ID" value="VEL24912.1"/>
    <property type="molecule type" value="Genomic_DNA"/>
</dbReference>
<comment type="caution">
    <text evidence="2">The sequence shown here is derived from an EMBL/GenBank/DDBJ whole genome shotgun (WGS) entry which is preliminary data.</text>
</comment>
<evidence type="ECO:0000256" key="1">
    <source>
        <dbReference type="SAM" id="MobiDB-lite"/>
    </source>
</evidence>
<accession>A0A448X0K0</accession>
<dbReference type="Proteomes" id="UP000784294">
    <property type="component" value="Unassembled WGS sequence"/>
</dbReference>
<feature type="region of interest" description="Disordered" evidence="1">
    <location>
        <begin position="119"/>
        <end position="217"/>
    </location>
</feature>